<comment type="caution">
    <text evidence="3">The sequence shown here is derived from an EMBL/GenBank/DDBJ whole genome shotgun (WGS) entry which is preliminary data.</text>
</comment>
<protein>
    <submittedName>
        <fullName evidence="3">Uncharacterized protein</fullName>
    </submittedName>
</protein>
<keyword evidence="1" id="KW-0175">Coiled coil</keyword>
<dbReference type="AlphaFoldDB" id="A0A0F9EL78"/>
<evidence type="ECO:0000256" key="2">
    <source>
        <dbReference type="SAM" id="Phobius"/>
    </source>
</evidence>
<keyword evidence="2" id="KW-0812">Transmembrane</keyword>
<name>A0A0F9EL78_9ZZZZ</name>
<reference evidence="3" key="1">
    <citation type="journal article" date="2015" name="Nature">
        <title>Complex archaea that bridge the gap between prokaryotes and eukaryotes.</title>
        <authorList>
            <person name="Spang A."/>
            <person name="Saw J.H."/>
            <person name="Jorgensen S.L."/>
            <person name="Zaremba-Niedzwiedzka K."/>
            <person name="Martijn J."/>
            <person name="Lind A.E."/>
            <person name="van Eijk R."/>
            <person name="Schleper C."/>
            <person name="Guy L."/>
            <person name="Ettema T.J."/>
        </authorList>
    </citation>
    <scope>NUCLEOTIDE SEQUENCE</scope>
</reference>
<keyword evidence="2" id="KW-1133">Transmembrane helix</keyword>
<feature type="coiled-coil region" evidence="1">
    <location>
        <begin position="199"/>
        <end position="226"/>
    </location>
</feature>
<dbReference type="Gene3D" id="1.10.287.950">
    <property type="entry name" value="Methyl-accepting chemotaxis protein"/>
    <property type="match status" value="1"/>
</dbReference>
<proteinExistence type="predicted"/>
<gene>
    <name evidence="3" type="ORF">LCGC14_2413270</name>
</gene>
<feature type="transmembrane region" description="Helical" evidence="2">
    <location>
        <begin position="289"/>
        <end position="309"/>
    </location>
</feature>
<evidence type="ECO:0000256" key="1">
    <source>
        <dbReference type="SAM" id="Coils"/>
    </source>
</evidence>
<dbReference type="EMBL" id="LAZR01036514">
    <property type="protein sequence ID" value="KKL24643.1"/>
    <property type="molecule type" value="Genomic_DNA"/>
</dbReference>
<sequence>IEGGSIEFELYNVTADGKVDEDWEMDVIQAIDGEDETVVLDEDGNFTAWWDFNDEDIELSVGSYLINITDSEDLFVQVEFNVITKTSDIDTRKTAFKIGETIAFNVESSFAQDESYIKVWEPSGALYWRTDDFVDWVKVGTIQRILYADQVAGGNPMMLLDDAPLGTWTWTWYDEDADELDDGVFAVEAAAADVVAGLVEDLTTDIDELVDEIAALADDIVDYSSDFNSVKDNIAAVADLAADAVAAAEAAADAVTSVASVAGEAAAAAADAAEAANAAKDAADGLTTLVYGAIGASLVAALAAIVSLMQISKRIAG</sequence>
<accession>A0A0F9EL78</accession>
<organism evidence="3">
    <name type="scientific">marine sediment metagenome</name>
    <dbReference type="NCBI Taxonomy" id="412755"/>
    <lineage>
        <taxon>unclassified sequences</taxon>
        <taxon>metagenomes</taxon>
        <taxon>ecological metagenomes</taxon>
    </lineage>
</organism>
<feature type="non-terminal residue" evidence="3">
    <location>
        <position position="1"/>
    </location>
</feature>
<evidence type="ECO:0000313" key="3">
    <source>
        <dbReference type="EMBL" id="KKL24643.1"/>
    </source>
</evidence>
<keyword evidence="2" id="KW-0472">Membrane</keyword>